<keyword evidence="4" id="KW-1185">Reference proteome</keyword>
<evidence type="ECO:0000313" key="3">
    <source>
        <dbReference type="EMBL" id="KAK6507671.1"/>
    </source>
</evidence>
<feature type="compositionally biased region" description="Polar residues" evidence="1">
    <location>
        <begin position="398"/>
        <end position="421"/>
    </location>
</feature>
<dbReference type="GO" id="GO:0004672">
    <property type="term" value="F:protein kinase activity"/>
    <property type="evidence" value="ECO:0007669"/>
    <property type="project" value="InterPro"/>
</dbReference>
<feature type="region of interest" description="Disordered" evidence="1">
    <location>
        <begin position="398"/>
        <end position="434"/>
    </location>
</feature>
<evidence type="ECO:0000256" key="1">
    <source>
        <dbReference type="SAM" id="MobiDB-lite"/>
    </source>
</evidence>
<gene>
    <name evidence="3" type="ORF">TWF481_006094</name>
</gene>
<organism evidence="3 4">
    <name type="scientific">Arthrobotrys musiformis</name>
    <dbReference type="NCBI Taxonomy" id="47236"/>
    <lineage>
        <taxon>Eukaryota</taxon>
        <taxon>Fungi</taxon>
        <taxon>Dikarya</taxon>
        <taxon>Ascomycota</taxon>
        <taxon>Pezizomycotina</taxon>
        <taxon>Orbiliomycetes</taxon>
        <taxon>Orbiliales</taxon>
        <taxon>Orbiliaceae</taxon>
        <taxon>Arthrobotrys</taxon>
    </lineage>
</organism>
<proteinExistence type="predicted"/>
<dbReference type="GO" id="GO:0005524">
    <property type="term" value="F:ATP binding"/>
    <property type="evidence" value="ECO:0007669"/>
    <property type="project" value="InterPro"/>
</dbReference>
<dbReference type="Proteomes" id="UP001370758">
    <property type="component" value="Unassembled WGS sequence"/>
</dbReference>
<dbReference type="EMBL" id="JAVHJL010000003">
    <property type="protein sequence ID" value="KAK6507671.1"/>
    <property type="molecule type" value="Genomic_DNA"/>
</dbReference>
<dbReference type="Gene3D" id="1.10.510.10">
    <property type="entry name" value="Transferase(Phosphotransferase) domain 1"/>
    <property type="match status" value="1"/>
</dbReference>
<name>A0AAV9WFR0_9PEZI</name>
<dbReference type="SUPFAM" id="SSF56112">
    <property type="entry name" value="Protein kinase-like (PK-like)"/>
    <property type="match status" value="1"/>
</dbReference>
<dbReference type="AlphaFoldDB" id="A0AAV9WFR0"/>
<dbReference type="PROSITE" id="PS50011">
    <property type="entry name" value="PROTEIN_KINASE_DOM"/>
    <property type="match status" value="1"/>
</dbReference>
<evidence type="ECO:0000259" key="2">
    <source>
        <dbReference type="PROSITE" id="PS50011"/>
    </source>
</evidence>
<evidence type="ECO:0000313" key="4">
    <source>
        <dbReference type="Proteomes" id="UP001370758"/>
    </source>
</evidence>
<accession>A0AAV9WFR0</accession>
<reference evidence="3 4" key="1">
    <citation type="submission" date="2023-08" db="EMBL/GenBank/DDBJ databases">
        <authorList>
            <person name="Palmer J.M."/>
        </authorList>
    </citation>
    <scope>NUCLEOTIDE SEQUENCE [LARGE SCALE GENOMIC DNA]</scope>
    <source>
        <strain evidence="3 4">TWF481</strain>
    </source>
</reference>
<comment type="caution">
    <text evidence="3">The sequence shown here is derived from an EMBL/GenBank/DDBJ whole genome shotgun (WGS) entry which is preliminary data.</text>
</comment>
<feature type="domain" description="Protein kinase" evidence="2">
    <location>
        <begin position="177"/>
        <end position="485"/>
    </location>
</feature>
<protein>
    <recommendedName>
        <fullName evidence="2">Protein kinase domain-containing protein</fullName>
    </recommendedName>
</protein>
<dbReference type="InterPro" id="IPR000719">
    <property type="entry name" value="Prot_kinase_dom"/>
</dbReference>
<dbReference type="InterPro" id="IPR011009">
    <property type="entry name" value="Kinase-like_dom_sf"/>
</dbReference>
<sequence>MAVVYCDKNAANKFRNTISPVFLYGNRMSLDGFIQSRQEIFDKLQLPENLSQLTDTLGCDCDRCARYPLSNTPGDKYYIADLVATIKEVAISTYALCVYLRYSRLIVPLLEKQVTDQNLSIKVRSEADLRKLAVFQPDTEETALISDFLELAGKITAPKLRSNDPHLEFNDIRSLPFLLPPNYGSGEISLPNRYNELRPFDLVSGTSSFYVTRSRTNKENFKSEKFRYEWLRRKLGGSNIMKMLFSFRLQDNVYVIYDKAESNLRDYLNNPPPGNHRWLLEQFSCVVDAMETIQRTARNYASTESTAPSTEFYGVHFNLEPSKLLIGRNKGRPVLLVAGFGRQVPRDDVSDYFDYTPPEAFGRDQAKNSKNHKYHVWSLGYILLGIIKRLEPIAITNGKGSTKRSMSLNGHSTKLSQAPTDDSNRSVLPVQPSDTPPELIELREKWKTDTLMCGRLDLIRDMVEVNFRHRPSLRTVSRIYKHLFDDTRSDIDAFTLPGDNEREVGLGDVRWLRLFEGPRVTDFGSGTPMNYDAISALFSRSSRRCRIQIFEGYRDERPTPDLRIASIAHREEADLVSQVNAYRGPSCRPNERLYLWFVRFAARNIDPTNGEQAAAGARDAFSTEKCALSICNNFYVFDQMTGEIRYCNPGSPQISN</sequence>